<dbReference type="EMBL" id="LR743589">
    <property type="protein sequence ID" value="CAA2615896.1"/>
    <property type="molecule type" value="Genomic_DNA"/>
</dbReference>
<proteinExistence type="predicted"/>
<dbReference type="Proteomes" id="UP000663760">
    <property type="component" value="Chromosome 2"/>
</dbReference>
<protein>
    <submittedName>
        <fullName evidence="3">Uncharacterized protein</fullName>
    </submittedName>
</protein>
<feature type="region of interest" description="Disordered" evidence="1">
    <location>
        <begin position="1"/>
        <end position="20"/>
    </location>
</feature>
<reference evidence="3" key="1">
    <citation type="submission" date="2020-02" db="EMBL/GenBank/DDBJ databases">
        <authorList>
            <person name="Scholz U."/>
            <person name="Mascher M."/>
            <person name="Fiebig A."/>
        </authorList>
    </citation>
    <scope>NUCLEOTIDE SEQUENCE</scope>
</reference>
<evidence type="ECO:0000256" key="1">
    <source>
        <dbReference type="SAM" id="MobiDB-lite"/>
    </source>
</evidence>
<keyword evidence="4" id="KW-1185">Reference proteome</keyword>
<name>A0A7I8K1T0_SPIIN</name>
<evidence type="ECO:0000313" key="3">
    <source>
        <dbReference type="EMBL" id="CAA7390915.1"/>
    </source>
</evidence>
<sequence>MEQLHRKFSINGLNRERGRE</sequence>
<dbReference type="AlphaFoldDB" id="A0A7I8K1T0"/>
<dbReference type="EMBL" id="LR746265">
    <property type="protein sequence ID" value="CAA7390915.1"/>
    <property type="molecule type" value="Genomic_DNA"/>
</dbReference>
<gene>
    <name evidence="2" type="ORF">SI7747_02002141</name>
    <name evidence="3" type="ORF">SI8410_02002321</name>
</gene>
<evidence type="ECO:0000313" key="2">
    <source>
        <dbReference type="EMBL" id="CAA2615896.1"/>
    </source>
</evidence>
<organism evidence="3 4">
    <name type="scientific">Spirodela intermedia</name>
    <name type="common">Intermediate duckweed</name>
    <dbReference type="NCBI Taxonomy" id="51605"/>
    <lineage>
        <taxon>Eukaryota</taxon>
        <taxon>Viridiplantae</taxon>
        <taxon>Streptophyta</taxon>
        <taxon>Embryophyta</taxon>
        <taxon>Tracheophyta</taxon>
        <taxon>Spermatophyta</taxon>
        <taxon>Magnoliopsida</taxon>
        <taxon>Liliopsida</taxon>
        <taxon>Araceae</taxon>
        <taxon>Lemnoideae</taxon>
        <taxon>Spirodela</taxon>
    </lineage>
</organism>
<accession>A0A7I8K1T0</accession>
<evidence type="ECO:0000313" key="4">
    <source>
        <dbReference type="Proteomes" id="UP000663760"/>
    </source>
</evidence>